<evidence type="ECO:0000313" key="3">
    <source>
        <dbReference type="Proteomes" id="UP000054549"/>
    </source>
</evidence>
<dbReference type="Proteomes" id="UP000054549">
    <property type="component" value="Unassembled WGS sequence"/>
</dbReference>
<dbReference type="EMBL" id="KN818503">
    <property type="protein sequence ID" value="KIL55539.1"/>
    <property type="molecule type" value="Genomic_DNA"/>
</dbReference>
<feature type="compositionally biased region" description="Basic and acidic residues" evidence="1">
    <location>
        <begin position="151"/>
        <end position="163"/>
    </location>
</feature>
<dbReference type="AlphaFoldDB" id="A0A0C2SNJ4"/>
<evidence type="ECO:0000256" key="1">
    <source>
        <dbReference type="SAM" id="MobiDB-lite"/>
    </source>
</evidence>
<feature type="region of interest" description="Disordered" evidence="1">
    <location>
        <begin position="121"/>
        <end position="249"/>
    </location>
</feature>
<feature type="compositionally biased region" description="Polar residues" evidence="1">
    <location>
        <begin position="206"/>
        <end position="215"/>
    </location>
</feature>
<protein>
    <submittedName>
        <fullName evidence="2">Uncharacterized protein</fullName>
    </submittedName>
</protein>
<dbReference type="OrthoDB" id="3061191at2759"/>
<feature type="compositionally biased region" description="Low complexity" evidence="1">
    <location>
        <begin position="221"/>
        <end position="245"/>
    </location>
</feature>
<evidence type="ECO:0000313" key="2">
    <source>
        <dbReference type="EMBL" id="KIL55539.1"/>
    </source>
</evidence>
<proteinExistence type="predicted"/>
<reference evidence="2 3" key="1">
    <citation type="submission" date="2014-04" db="EMBL/GenBank/DDBJ databases">
        <title>Evolutionary Origins and Diversification of the Mycorrhizal Mutualists.</title>
        <authorList>
            <consortium name="DOE Joint Genome Institute"/>
            <consortium name="Mycorrhizal Genomics Consortium"/>
            <person name="Kohler A."/>
            <person name="Kuo A."/>
            <person name="Nagy L.G."/>
            <person name="Floudas D."/>
            <person name="Copeland A."/>
            <person name="Barry K.W."/>
            <person name="Cichocki N."/>
            <person name="Veneault-Fourrey C."/>
            <person name="LaButti K."/>
            <person name="Lindquist E.A."/>
            <person name="Lipzen A."/>
            <person name="Lundell T."/>
            <person name="Morin E."/>
            <person name="Murat C."/>
            <person name="Riley R."/>
            <person name="Ohm R."/>
            <person name="Sun H."/>
            <person name="Tunlid A."/>
            <person name="Henrissat B."/>
            <person name="Grigoriev I.V."/>
            <person name="Hibbett D.S."/>
            <person name="Martin F."/>
        </authorList>
    </citation>
    <scope>NUCLEOTIDE SEQUENCE [LARGE SCALE GENOMIC DNA]</scope>
    <source>
        <strain evidence="2 3">Koide BX008</strain>
    </source>
</reference>
<sequence length="477" mass="52655">MHLDKSDHPLLVAEPDTYDSIPAGYYDFSDAELEQVGGGRRGPHRSISPSNQTPIRLRPRIKPTSRLLENMNMPEGGRDRALTFVKRAMDARQAQPPAPLVESHISEFEIDKGQSFDEYLEEDADSFEPLPLPPPPRPGCQPQGHSAHHARPSEQPRSKDERPCLSPFSLPHQSPSPCNLLERESPHPALNASPCLTSQRSDESDNSSGQHSSMPPRSHQPSPILLAPPSSPCSGNPPSSKSNSSAHSKKLAEILAANRRLAPKSPALPIDQMSAPSPGHCTETSHRPAHCSDQTEVPAPSFNVNIIPPTPATQKFDEIDKIFSGLAEQSGRSVQKILTQYNRRHSCGNYSRNAWNMYQRYFAENLEQELAHLPDPLPPLKEPCSAAFSQFQVDHKDSWRGILSMWCDLVDLDTAGMTPAHRKKEFLKHAEALAHVAERGMRDGFETAILYCGNVVNDDGQLGYIQTTEGLEDISQA</sequence>
<accession>A0A0C2SNJ4</accession>
<feature type="region of interest" description="Disordered" evidence="1">
    <location>
        <begin position="264"/>
        <end position="293"/>
    </location>
</feature>
<organism evidence="2 3">
    <name type="scientific">Amanita muscaria (strain Koide BX008)</name>
    <dbReference type="NCBI Taxonomy" id="946122"/>
    <lineage>
        <taxon>Eukaryota</taxon>
        <taxon>Fungi</taxon>
        <taxon>Dikarya</taxon>
        <taxon>Basidiomycota</taxon>
        <taxon>Agaricomycotina</taxon>
        <taxon>Agaricomycetes</taxon>
        <taxon>Agaricomycetidae</taxon>
        <taxon>Agaricales</taxon>
        <taxon>Pluteineae</taxon>
        <taxon>Amanitaceae</taxon>
        <taxon>Amanita</taxon>
    </lineage>
</organism>
<keyword evidence="3" id="KW-1185">Reference proteome</keyword>
<feature type="compositionally biased region" description="Pro residues" evidence="1">
    <location>
        <begin position="130"/>
        <end position="139"/>
    </location>
</feature>
<feature type="region of interest" description="Disordered" evidence="1">
    <location>
        <begin position="35"/>
        <end position="56"/>
    </location>
</feature>
<dbReference type="STRING" id="946122.A0A0C2SNJ4"/>
<name>A0A0C2SNJ4_AMAMK</name>
<dbReference type="InParanoid" id="A0A0C2SNJ4"/>
<dbReference type="HOGENOM" id="CLU_572328_0_0_1"/>
<gene>
    <name evidence="2" type="ORF">M378DRAFT_17853</name>
</gene>